<sequence>MKEKSLDGEVYSEEYVKMKLKAHYGDSICMTSKSGKWTLCSRGTVSRILNDKWYEDKLKNITDERMRIVEAAAILIKVACEYDNYPSVEQRLYWYPGQFAFRTLFCNGWWLSSA</sequence>
<gene>
    <name evidence="1" type="ORF">CEUTPL_LOCUS665</name>
</gene>
<dbReference type="Proteomes" id="UP001152799">
    <property type="component" value="Chromosome 1"/>
</dbReference>
<protein>
    <submittedName>
        <fullName evidence="1">Uncharacterized protein</fullName>
    </submittedName>
</protein>
<proteinExistence type="predicted"/>
<name>A0A9N9M958_9CUCU</name>
<organism evidence="1 2">
    <name type="scientific">Ceutorhynchus assimilis</name>
    <name type="common">cabbage seed weevil</name>
    <dbReference type="NCBI Taxonomy" id="467358"/>
    <lineage>
        <taxon>Eukaryota</taxon>
        <taxon>Metazoa</taxon>
        <taxon>Ecdysozoa</taxon>
        <taxon>Arthropoda</taxon>
        <taxon>Hexapoda</taxon>
        <taxon>Insecta</taxon>
        <taxon>Pterygota</taxon>
        <taxon>Neoptera</taxon>
        <taxon>Endopterygota</taxon>
        <taxon>Coleoptera</taxon>
        <taxon>Polyphaga</taxon>
        <taxon>Cucujiformia</taxon>
        <taxon>Curculionidae</taxon>
        <taxon>Ceutorhynchinae</taxon>
        <taxon>Ceutorhynchus</taxon>
    </lineage>
</organism>
<accession>A0A9N9M958</accession>
<keyword evidence="2" id="KW-1185">Reference proteome</keyword>
<dbReference type="AlphaFoldDB" id="A0A9N9M958"/>
<evidence type="ECO:0000313" key="2">
    <source>
        <dbReference type="Proteomes" id="UP001152799"/>
    </source>
</evidence>
<dbReference type="EMBL" id="OU892277">
    <property type="protein sequence ID" value="CAG9759929.1"/>
    <property type="molecule type" value="Genomic_DNA"/>
</dbReference>
<evidence type="ECO:0000313" key="1">
    <source>
        <dbReference type="EMBL" id="CAG9759929.1"/>
    </source>
</evidence>
<dbReference type="OrthoDB" id="6747455at2759"/>
<reference evidence="1" key="1">
    <citation type="submission" date="2022-01" db="EMBL/GenBank/DDBJ databases">
        <authorList>
            <person name="King R."/>
        </authorList>
    </citation>
    <scope>NUCLEOTIDE SEQUENCE</scope>
</reference>